<dbReference type="GO" id="GO:0022857">
    <property type="term" value="F:transmembrane transporter activity"/>
    <property type="evidence" value="ECO:0007669"/>
    <property type="project" value="InterPro"/>
</dbReference>
<dbReference type="SUPFAM" id="SSF103473">
    <property type="entry name" value="MFS general substrate transporter"/>
    <property type="match status" value="1"/>
</dbReference>
<dbReference type="RefSeq" id="WP_211875482.1">
    <property type="nucleotide sequence ID" value="NZ_JAAEDH010000020.1"/>
</dbReference>
<sequence length="386" mass="39208">MRNPVLLLIAFGNFAVGMGAFGVIGLLTPVAGAFAIPPSEAAWMMSLYALVYALTSPVLVALTGRFDRAFILTGGLVVFAFGAVLAAVAPDFTTVLVARALMALGGGFITPVGASIGVALVPAEQRGRALAIVFGGLTLAQALGVPACAWIGYALGWRFAFGLVAVMTFLCAGLLWRSLPRAIAVPPTTLASLGAVLASPVLVLAVAYTALFLGGAYVVFTFLGPFAEQRFGLGRDGVTALLLVFGVGAVVGNALGGFLSDRIGPLRTLVLLGCAQIATLLPMTLLPLPMTGLFVLVLLWSVACWAFMVPQQARLAALAPPLTPVLFALNAAAIYLGGSVGSVTGGQVLRGFGFEALGPAAAGLVLVGLGSLALVASMQRRPVAGA</sequence>
<proteinExistence type="predicted"/>
<feature type="transmembrane region" description="Helical" evidence="6">
    <location>
        <begin position="291"/>
        <end position="308"/>
    </location>
</feature>
<evidence type="ECO:0000256" key="4">
    <source>
        <dbReference type="ARBA" id="ARBA00022989"/>
    </source>
</evidence>
<feature type="transmembrane region" description="Helical" evidence="6">
    <location>
        <begin position="315"/>
        <end position="336"/>
    </location>
</feature>
<comment type="caution">
    <text evidence="8">The sequence shown here is derived from an EMBL/GenBank/DDBJ whole genome shotgun (WGS) entry which is preliminary data.</text>
</comment>
<feature type="transmembrane region" description="Helical" evidence="6">
    <location>
        <begin position="7"/>
        <end position="36"/>
    </location>
</feature>
<comment type="subcellular location">
    <subcellularLocation>
        <location evidence="1">Cell membrane</location>
        <topology evidence="1">Multi-pass membrane protein</topology>
    </subcellularLocation>
</comment>
<dbReference type="EMBL" id="JAAEDH010000020">
    <property type="protein sequence ID" value="MBR0656616.1"/>
    <property type="molecule type" value="Genomic_DNA"/>
</dbReference>
<feature type="transmembrane region" description="Helical" evidence="6">
    <location>
        <begin position="356"/>
        <end position="376"/>
    </location>
</feature>
<protein>
    <submittedName>
        <fullName evidence="8">MFS transporter</fullName>
    </submittedName>
</protein>
<feature type="transmembrane region" description="Helical" evidence="6">
    <location>
        <begin position="191"/>
        <end position="220"/>
    </location>
</feature>
<gene>
    <name evidence="8" type="ORF">GXW79_16165</name>
</gene>
<evidence type="ECO:0000256" key="3">
    <source>
        <dbReference type="ARBA" id="ARBA00022692"/>
    </source>
</evidence>
<evidence type="ECO:0000259" key="7">
    <source>
        <dbReference type="PROSITE" id="PS50850"/>
    </source>
</evidence>
<evidence type="ECO:0000256" key="1">
    <source>
        <dbReference type="ARBA" id="ARBA00004651"/>
    </source>
</evidence>
<dbReference type="PANTHER" id="PTHR43124">
    <property type="entry name" value="PURINE EFFLUX PUMP PBUE"/>
    <property type="match status" value="1"/>
</dbReference>
<reference evidence="8" key="2">
    <citation type="journal article" date="2021" name="Syst. Appl. Microbiol.">
        <title>Roseomonas hellenica sp. nov., isolated from roots of wild-growing Alkanna tinctoria.</title>
        <authorList>
            <person name="Rat A."/>
            <person name="Naranjo H.D."/>
            <person name="Lebbe L."/>
            <person name="Cnockaert M."/>
            <person name="Krigas N."/>
            <person name="Grigoriadou K."/>
            <person name="Maloupa E."/>
            <person name="Willems A."/>
        </authorList>
    </citation>
    <scope>NUCLEOTIDE SEQUENCE</scope>
    <source>
        <strain evidence="8">LMG 28251</strain>
    </source>
</reference>
<evidence type="ECO:0000256" key="2">
    <source>
        <dbReference type="ARBA" id="ARBA00022475"/>
    </source>
</evidence>
<feature type="transmembrane region" description="Helical" evidence="6">
    <location>
        <begin position="266"/>
        <end position="285"/>
    </location>
</feature>
<dbReference type="AlphaFoldDB" id="A0AAF1K674"/>
<dbReference type="Gene3D" id="1.20.1250.20">
    <property type="entry name" value="MFS general substrate transporter like domains"/>
    <property type="match status" value="1"/>
</dbReference>
<keyword evidence="5 6" id="KW-0472">Membrane</keyword>
<accession>A0AAF1K674</accession>
<evidence type="ECO:0000313" key="8">
    <source>
        <dbReference type="EMBL" id="MBR0656616.1"/>
    </source>
</evidence>
<dbReference type="InterPro" id="IPR036259">
    <property type="entry name" value="MFS_trans_sf"/>
</dbReference>
<evidence type="ECO:0000313" key="9">
    <source>
        <dbReference type="Proteomes" id="UP001196068"/>
    </source>
</evidence>
<keyword evidence="9" id="KW-1185">Reference proteome</keyword>
<dbReference type="InterPro" id="IPR050189">
    <property type="entry name" value="MFS_Efflux_Transporters"/>
</dbReference>
<organism evidence="8 9">
    <name type="scientific">Plastoroseomonas arctica</name>
    <dbReference type="NCBI Taxonomy" id="1509237"/>
    <lineage>
        <taxon>Bacteria</taxon>
        <taxon>Pseudomonadati</taxon>
        <taxon>Pseudomonadota</taxon>
        <taxon>Alphaproteobacteria</taxon>
        <taxon>Acetobacterales</taxon>
        <taxon>Acetobacteraceae</taxon>
        <taxon>Plastoroseomonas</taxon>
    </lineage>
</organism>
<dbReference type="CDD" id="cd17324">
    <property type="entry name" value="MFS_NepI_like"/>
    <property type="match status" value="1"/>
</dbReference>
<dbReference type="GO" id="GO:0005886">
    <property type="term" value="C:plasma membrane"/>
    <property type="evidence" value="ECO:0007669"/>
    <property type="project" value="UniProtKB-SubCell"/>
</dbReference>
<keyword evidence="3 6" id="KW-0812">Transmembrane</keyword>
<dbReference type="PROSITE" id="PS50850">
    <property type="entry name" value="MFS"/>
    <property type="match status" value="1"/>
</dbReference>
<dbReference type="Pfam" id="PF07690">
    <property type="entry name" value="MFS_1"/>
    <property type="match status" value="1"/>
</dbReference>
<dbReference type="Proteomes" id="UP001196068">
    <property type="component" value="Unassembled WGS sequence"/>
</dbReference>
<dbReference type="PANTHER" id="PTHR43124:SF10">
    <property type="entry name" value="PURINE EFFLUX PUMP PBUE"/>
    <property type="match status" value="1"/>
</dbReference>
<feature type="domain" description="Major facilitator superfamily (MFS) profile" evidence="7">
    <location>
        <begin position="5"/>
        <end position="380"/>
    </location>
</feature>
<feature type="transmembrane region" description="Helical" evidence="6">
    <location>
        <begin position="69"/>
        <end position="89"/>
    </location>
</feature>
<feature type="transmembrane region" description="Helical" evidence="6">
    <location>
        <begin position="42"/>
        <end position="62"/>
    </location>
</feature>
<evidence type="ECO:0000256" key="5">
    <source>
        <dbReference type="ARBA" id="ARBA00023136"/>
    </source>
</evidence>
<feature type="transmembrane region" description="Helical" evidence="6">
    <location>
        <begin position="240"/>
        <end position="259"/>
    </location>
</feature>
<dbReference type="InterPro" id="IPR011701">
    <property type="entry name" value="MFS"/>
</dbReference>
<feature type="transmembrane region" description="Helical" evidence="6">
    <location>
        <begin position="101"/>
        <end position="123"/>
    </location>
</feature>
<reference evidence="8" key="1">
    <citation type="submission" date="2020-01" db="EMBL/GenBank/DDBJ databases">
        <authorList>
            <person name="Rat A."/>
        </authorList>
    </citation>
    <scope>NUCLEOTIDE SEQUENCE</scope>
    <source>
        <strain evidence="8">LMG 28251</strain>
    </source>
</reference>
<feature type="transmembrane region" description="Helical" evidence="6">
    <location>
        <begin position="159"/>
        <end position="179"/>
    </location>
</feature>
<name>A0AAF1K674_9PROT</name>
<evidence type="ECO:0000256" key="6">
    <source>
        <dbReference type="SAM" id="Phobius"/>
    </source>
</evidence>
<keyword evidence="4 6" id="KW-1133">Transmembrane helix</keyword>
<keyword evidence="2" id="KW-1003">Cell membrane</keyword>
<feature type="transmembrane region" description="Helical" evidence="6">
    <location>
        <begin position="130"/>
        <end position="153"/>
    </location>
</feature>
<dbReference type="InterPro" id="IPR020846">
    <property type="entry name" value="MFS_dom"/>
</dbReference>